<comment type="caution">
    <text evidence="1">The sequence shown here is derived from an EMBL/GenBank/DDBJ whole genome shotgun (WGS) entry which is preliminary data.</text>
</comment>
<accession>A0A098TH08</accession>
<name>A0A098TH08_9CYAN</name>
<dbReference type="EMBL" id="JJML01000088">
    <property type="protein sequence ID" value="KGF71374.1"/>
    <property type="molecule type" value="Genomic_DNA"/>
</dbReference>
<dbReference type="Proteomes" id="UP000030170">
    <property type="component" value="Unassembled WGS sequence"/>
</dbReference>
<gene>
    <name evidence="1" type="ORF">DO97_21535</name>
</gene>
<organism evidence="1 2">
    <name type="scientific">Neosynechococcus sphagnicola sy1</name>
    <dbReference type="NCBI Taxonomy" id="1497020"/>
    <lineage>
        <taxon>Bacteria</taxon>
        <taxon>Bacillati</taxon>
        <taxon>Cyanobacteriota</taxon>
        <taxon>Cyanophyceae</taxon>
        <taxon>Neosynechococcales</taxon>
        <taxon>Neosynechococcaceae</taxon>
        <taxon>Neosynechococcus</taxon>
    </lineage>
</organism>
<evidence type="ECO:0008006" key="3">
    <source>
        <dbReference type="Google" id="ProtNLM"/>
    </source>
</evidence>
<evidence type="ECO:0000313" key="1">
    <source>
        <dbReference type="EMBL" id="KGF71374.1"/>
    </source>
</evidence>
<protein>
    <recommendedName>
        <fullName evidence="3">Apea-like HEPN domain-containing protein</fullName>
    </recommendedName>
</protein>
<sequence>MSVKDSWWFFIGLYGLALTDDTWTSEKMLFGDATIAPANTGVFLENSHSDESSRIGIEAMMGTRPWREILDMSSIPFGNLIQQPVPNSFIVVRRNKNPKKLTEVTDSALSRAREIAAMLTIARSHGSLSIDGFMDVSGLDRTPTIGLIPYSWLDGATGQVVAQQRVYSARWLRINPDTLSIQQLISSLEQGSDLPTTNNRAWSIYGEEQFIATMKNCKRSSAQQRLVRAALHLYDAHHSSTPEQRLTQAVTSLEMLFSGTTNFSKLTQRLRSLLPLDSTSHDRIDLVMKLRHGYIHNGDKVNPPAGDLALGLASMAMYCFGEAVLSFISVETLEDRLDLIASVQQSTSLTEENRQMLLSNIGDIAPITKEQWLKLRSVNGSE</sequence>
<evidence type="ECO:0000313" key="2">
    <source>
        <dbReference type="Proteomes" id="UP000030170"/>
    </source>
</evidence>
<proteinExistence type="predicted"/>
<dbReference type="RefSeq" id="WP_036536971.1">
    <property type="nucleotide sequence ID" value="NZ_JJML01000088.1"/>
</dbReference>
<keyword evidence="2" id="KW-1185">Reference proteome</keyword>
<reference evidence="1 2" key="1">
    <citation type="journal article" date="2014" name="Mol. Ecol.">
        <title>Evolution of Synechococcus.</title>
        <authorList>
            <person name="Dvorak P."/>
            <person name="Casamatta D."/>
            <person name="Hasler P."/>
            <person name="Poulickova A."/>
            <person name="Ondrej V."/>
            <person name="Sanges R."/>
        </authorList>
    </citation>
    <scope>NUCLEOTIDE SEQUENCE [LARGE SCALE GENOMIC DNA]</scope>
    <source>
        <strain evidence="1 2">CAUP A 1101</strain>
    </source>
</reference>
<dbReference type="AlphaFoldDB" id="A0A098TH08"/>